<evidence type="ECO:0000256" key="1">
    <source>
        <dbReference type="ARBA" id="ARBA00008828"/>
    </source>
</evidence>
<name>A0A1D1ZA36_9ARAE</name>
<dbReference type="EMBL" id="GDJX01004211">
    <property type="protein sequence ID" value="JAT63725.1"/>
    <property type="molecule type" value="Transcribed_RNA"/>
</dbReference>
<evidence type="ECO:0000256" key="2">
    <source>
        <dbReference type="SAM" id="MobiDB-lite"/>
    </source>
</evidence>
<organism evidence="5">
    <name type="scientific">Anthurium amnicola</name>
    <dbReference type="NCBI Taxonomy" id="1678845"/>
    <lineage>
        <taxon>Eukaryota</taxon>
        <taxon>Viridiplantae</taxon>
        <taxon>Streptophyta</taxon>
        <taxon>Embryophyta</taxon>
        <taxon>Tracheophyta</taxon>
        <taxon>Spermatophyta</taxon>
        <taxon>Magnoliopsida</taxon>
        <taxon>Liliopsida</taxon>
        <taxon>Araceae</taxon>
        <taxon>Pothoideae</taxon>
        <taxon>Potheae</taxon>
        <taxon>Anthurium</taxon>
    </lineage>
</organism>
<dbReference type="InterPro" id="IPR039777">
    <property type="entry name" value="IFRD"/>
</dbReference>
<evidence type="ECO:0000259" key="4">
    <source>
        <dbReference type="Pfam" id="PF05004"/>
    </source>
</evidence>
<evidence type="ECO:0000313" key="5">
    <source>
        <dbReference type="EMBL" id="JAT63725.1"/>
    </source>
</evidence>
<protein>
    <submittedName>
        <fullName evidence="5">Interferon-related developmental regulator 1</fullName>
    </submittedName>
</protein>
<reference evidence="5" key="1">
    <citation type="submission" date="2015-07" db="EMBL/GenBank/DDBJ databases">
        <title>Transcriptome Assembly of Anthurium amnicola.</title>
        <authorList>
            <person name="Suzuki J."/>
        </authorList>
    </citation>
    <scope>NUCLEOTIDE SEQUENCE</scope>
</reference>
<dbReference type="PANTHER" id="PTHR12354:SF1">
    <property type="entry name" value="INTERFERON-RELATED DEVELOPMENTAL REGULATOR 1"/>
    <property type="match status" value="1"/>
</dbReference>
<dbReference type="InterPro" id="IPR006921">
    <property type="entry name" value="Interferon-rel_develop_reg_C"/>
</dbReference>
<gene>
    <name evidence="5" type="primary">Ifrd1_7</name>
    <name evidence="5" type="ORF">g.84475</name>
</gene>
<dbReference type="Pfam" id="PF05004">
    <property type="entry name" value="IFRD"/>
    <property type="match status" value="1"/>
</dbReference>
<feature type="region of interest" description="Disordered" evidence="2">
    <location>
        <begin position="1"/>
        <end position="56"/>
    </location>
</feature>
<evidence type="ECO:0000259" key="3">
    <source>
        <dbReference type="Pfam" id="PF04836"/>
    </source>
</evidence>
<dbReference type="AlphaFoldDB" id="A0A1D1ZA36"/>
<comment type="similarity">
    <text evidence="1">Belongs to the IFRD family.</text>
</comment>
<dbReference type="PANTHER" id="PTHR12354">
    <property type="entry name" value="INTERFERON-RELATED DEVELOPMENTAL REGULATOR"/>
    <property type="match status" value="1"/>
</dbReference>
<feature type="compositionally biased region" description="Basic residues" evidence="2">
    <location>
        <begin position="1"/>
        <end position="10"/>
    </location>
</feature>
<feature type="domain" description="Interferon-related developmental regulator C-terminal" evidence="3">
    <location>
        <begin position="389"/>
        <end position="433"/>
    </location>
</feature>
<dbReference type="InterPro" id="IPR011989">
    <property type="entry name" value="ARM-like"/>
</dbReference>
<feature type="compositionally biased region" description="Basic and acidic residues" evidence="2">
    <location>
        <begin position="11"/>
        <end position="20"/>
    </location>
</feature>
<dbReference type="SUPFAM" id="SSF48371">
    <property type="entry name" value="ARM repeat"/>
    <property type="match status" value="1"/>
</dbReference>
<dbReference type="Gene3D" id="1.25.10.10">
    <property type="entry name" value="Leucine-rich Repeat Variant"/>
    <property type="match status" value="1"/>
</dbReference>
<dbReference type="Pfam" id="PF04836">
    <property type="entry name" value="IFRD_C"/>
    <property type="match status" value="1"/>
</dbReference>
<sequence>MGKNRSKRHNNKDNNKENNKDNNVFDTSDDESVGSASTGLSEPPLSHETESMDSKEHELETFLDALYEKRGSTREKALSGLIDAFENRMLLGFVEDKPITLLHQFLSSIKRGSSKEASLASRAIGLLAITAGCGSIAHEIMEESVPHLHQALTSGADSLKKSSVLDCLAVISFVGGQDGEEKEKAMKIIWELAHPKSGSNVTLSKPTPIVLASAISAWSLILSTLNPWSVNTYNWQESISFLSTLLDKDDRTVRIAAGEAIALIFDVGCLDKFSTEENDYNENSDGEGVKPSRGGFSYVKSLKGKILNQVKNLSMEAGGKGSAKNDLSSQRNTFQDILALIETGTCPERPVKILKNCDPLVVSTWTQMMQLNFLRRFLGRGFLKHMQDNELLHDVFHFKPRKRENLSVKEKRMFLSPNSLVNKERTEFISKRRTWTREWKQGHYRVGFEDA</sequence>
<feature type="domain" description="Interferon-related developmental regulator N-terminal" evidence="4">
    <location>
        <begin position="43"/>
        <end position="342"/>
    </location>
</feature>
<proteinExistence type="inferred from homology"/>
<dbReference type="InterPro" id="IPR016024">
    <property type="entry name" value="ARM-type_fold"/>
</dbReference>
<feature type="compositionally biased region" description="Basic and acidic residues" evidence="2">
    <location>
        <begin position="45"/>
        <end position="56"/>
    </location>
</feature>
<dbReference type="InterPro" id="IPR007701">
    <property type="entry name" value="Interferon-rel_develop_reg_N"/>
</dbReference>
<accession>A0A1D1ZA36</accession>